<dbReference type="EMBL" id="JAEUBG010001441">
    <property type="protein sequence ID" value="KAH3686450.1"/>
    <property type="molecule type" value="Genomic_DNA"/>
</dbReference>
<accession>A0A9P8TPP6</accession>
<evidence type="ECO:0000313" key="1">
    <source>
        <dbReference type="EMBL" id="KAH3686450.1"/>
    </source>
</evidence>
<dbReference type="InterPro" id="IPR029058">
    <property type="entry name" value="AB_hydrolase_fold"/>
</dbReference>
<proteinExistence type="predicted"/>
<dbReference type="OrthoDB" id="408631at2759"/>
<protein>
    <submittedName>
        <fullName evidence="1">Uncharacterized protein</fullName>
    </submittedName>
</protein>
<feature type="non-terminal residue" evidence="1">
    <location>
        <position position="1"/>
    </location>
</feature>
<comment type="caution">
    <text evidence="1">The sequence shown here is derived from an EMBL/GenBank/DDBJ whole genome shotgun (WGS) entry which is preliminary data.</text>
</comment>
<gene>
    <name evidence="1" type="ORF">WICPIJ_002573</name>
</gene>
<dbReference type="AlphaFoldDB" id="A0A9P8TPP6"/>
<reference evidence="1" key="2">
    <citation type="submission" date="2021-01" db="EMBL/GenBank/DDBJ databases">
        <authorList>
            <person name="Schikora-Tamarit M.A."/>
        </authorList>
    </citation>
    <scope>NUCLEOTIDE SEQUENCE</scope>
    <source>
        <strain evidence="1">CBS2887</strain>
    </source>
</reference>
<keyword evidence="2" id="KW-1185">Reference proteome</keyword>
<organism evidence="1 2">
    <name type="scientific">Wickerhamomyces pijperi</name>
    <name type="common">Yeast</name>
    <name type="synonym">Pichia pijperi</name>
    <dbReference type="NCBI Taxonomy" id="599730"/>
    <lineage>
        <taxon>Eukaryota</taxon>
        <taxon>Fungi</taxon>
        <taxon>Dikarya</taxon>
        <taxon>Ascomycota</taxon>
        <taxon>Saccharomycotina</taxon>
        <taxon>Saccharomycetes</taxon>
        <taxon>Phaffomycetales</taxon>
        <taxon>Wickerhamomycetaceae</taxon>
        <taxon>Wickerhamomyces</taxon>
    </lineage>
</organism>
<evidence type="ECO:0000313" key="2">
    <source>
        <dbReference type="Proteomes" id="UP000774326"/>
    </source>
</evidence>
<feature type="non-terminal residue" evidence="1">
    <location>
        <position position="80"/>
    </location>
</feature>
<reference evidence="1" key="1">
    <citation type="journal article" date="2021" name="Open Biol.">
        <title>Shared evolutionary footprints suggest mitochondrial oxidative damage underlies multiple complex I losses in fungi.</title>
        <authorList>
            <person name="Schikora-Tamarit M.A."/>
            <person name="Marcet-Houben M."/>
            <person name="Nosek J."/>
            <person name="Gabaldon T."/>
        </authorList>
    </citation>
    <scope>NUCLEOTIDE SEQUENCE</scope>
    <source>
        <strain evidence="1">CBS2887</strain>
    </source>
</reference>
<sequence length="80" mass="9419">SIKECEFAPTLNWARLKWFDDIKWKWLEDLTEEQTKKELEEIGWLKDLMLAPNFKGLTKTLVFTAGLDPLRSEGLEYAKT</sequence>
<dbReference type="Proteomes" id="UP000774326">
    <property type="component" value="Unassembled WGS sequence"/>
</dbReference>
<dbReference type="Gene3D" id="3.40.50.1820">
    <property type="entry name" value="alpha/beta hydrolase"/>
    <property type="match status" value="1"/>
</dbReference>
<name>A0A9P8TPP6_WICPI</name>